<dbReference type="GO" id="GO:0003824">
    <property type="term" value="F:catalytic activity"/>
    <property type="evidence" value="ECO:0007669"/>
    <property type="project" value="InterPro"/>
</dbReference>
<reference evidence="3 4" key="4">
    <citation type="journal article" date="2020" name="Sci. Rep.">
        <title>beta-carboline chemical signals induce reveromycin production through a LuxR family regulator in Streptomyces sp. SN-593.</title>
        <authorList>
            <person name="Panthee S."/>
            <person name="Kito N."/>
            <person name="Hayashi T."/>
            <person name="Shimizu T."/>
            <person name="Ishikawa J."/>
            <person name="Hamamoto H."/>
            <person name="Osada H."/>
            <person name="Takahashi S."/>
        </authorList>
    </citation>
    <scope>NUCLEOTIDE SEQUENCE [LARGE SCALE GENOMIC DNA]</scope>
    <source>
        <strain evidence="3 4">SN-593</strain>
    </source>
</reference>
<dbReference type="Proteomes" id="UP000595703">
    <property type="component" value="Chromosome"/>
</dbReference>
<evidence type="ECO:0000313" key="4">
    <source>
        <dbReference type="Proteomes" id="UP000595703"/>
    </source>
</evidence>
<reference evidence="3 4" key="2">
    <citation type="journal article" date="2011" name="J. Antibiot.">
        <title>Furaquinocins I and J: novel polyketide isoprenoid hybrid compounds from Streptomyces reveromyceticus SN-593.</title>
        <authorList>
            <person name="Panthee S."/>
            <person name="Takahashi S."/>
            <person name="Takagi H."/>
            <person name="Nogawa T."/>
            <person name="Oowada E."/>
            <person name="Uramoto M."/>
            <person name="Osada H."/>
        </authorList>
    </citation>
    <scope>NUCLEOTIDE SEQUENCE [LARGE SCALE GENOMIC DNA]</scope>
    <source>
        <strain evidence="3 4">SN-593</strain>
    </source>
</reference>
<dbReference type="InterPro" id="IPR036928">
    <property type="entry name" value="AS_sf"/>
</dbReference>
<name>A0A7U3UUH9_9ACTN</name>
<evidence type="ECO:0000259" key="2">
    <source>
        <dbReference type="Pfam" id="PF01425"/>
    </source>
</evidence>
<dbReference type="KEGG" id="arev:RVR_5412"/>
<dbReference type="InterPro" id="IPR000120">
    <property type="entry name" value="Amidase"/>
</dbReference>
<dbReference type="Pfam" id="PF01425">
    <property type="entry name" value="Amidase"/>
    <property type="match status" value="1"/>
</dbReference>
<comment type="similarity">
    <text evidence="1">Belongs to the amidase family.</text>
</comment>
<dbReference type="RefSeq" id="WP_202235030.1">
    <property type="nucleotide sequence ID" value="NZ_AP018365.1"/>
</dbReference>
<dbReference type="InterPro" id="IPR023631">
    <property type="entry name" value="Amidase_dom"/>
</dbReference>
<organism evidence="3 4">
    <name type="scientific">Actinacidiphila reveromycinica</name>
    <dbReference type="NCBI Taxonomy" id="659352"/>
    <lineage>
        <taxon>Bacteria</taxon>
        <taxon>Bacillati</taxon>
        <taxon>Actinomycetota</taxon>
        <taxon>Actinomycetes</taxon>
        <taxon>Kitasatosporales</taxon>
        <taxon>Streptomycetaceae</taxon>
        <taxon>Actinacidiphila</taxon>
    </lineage>
</organism>
<dbReference type="EMBL" id="AP018365">
    <property type="protein sequence ID" value="BBA98981.1"/>
    <property type="molecule type" value="Genomic_DNA"/>
</dbReference>
<evidence type="ECO:0000256" key="1">
    <source>
        <dbReference type="ARBA" id="ARBA00009199"/>
    </source>
</evidence>
<dbReference type="PANTHER" id="PTHR11895:SF7">
    <property type="entry name" value="GLUTAMYL-TRNA(GLN) AMIDOTRANSFERASE SUBUNIT A, MITOCHONDRIAL"/>
    <property type="match status" value="1"/>
</dbReference>
<evidence type="ECO:0000313" key="3">
    <source>
        <dbReference type="EMBL" id="BBA98981.1"/>
    </source>
</evidence>
<gene>
    <name evidence="3" type="ORF">RVR_5412</name>
</gene>
<proteinExistence type="inferred from homology"/>
<accession>A0A7U3UUH9</accession>
<reference evidence="3 4" key="3">
    <citation type="journal article" date="2011" name="Nat. Chem. Biol.">
        <title>Reveromycin A biosynthesis uses RevG and RevJ for stereospecific spiroacetal formation.</title>
        <authorList>
            <person name="Takahashi S."/>
            <person name="Toyoda A."/>
            <person name="Sekiyama Y."/>
            <person name="Takagi H."/>
            <person name="Nogawa T."/>
            <person name="Uramoto M."/>
            <person name="Suzuki R."/>
            <person name="Koshino H."/>
            <person name="Kumano T."/>
            <person name="Panthee S."/>
            <person name="Dairi T."/>
            <person name="Ishikawa J."/>
            <person name="Ikeda H."/>
            <person name="Sakaki Y."/>
            <person name="Osada H."/>
        </authorList>
    </citation>
    <scope>NUCLEOTIDE SEQUENCE [LARGE SCALE GENOMIC DNA]</scope>
    <source>
        <strain evidence="3 4">SN-593</strain>
    </source>
</reference>
<dbReference type="AlphaFoldDB" id="A0A7U3UUH9"/>
<dbReference type="Gene3D" id="3.90.1300.10">
    <property type="entry name" value="Amidase signature (AS) domain"/>
    <property type="match status" value="1"/>
</dbReference>
<keyword evidence="4" id="KW-1185">Reference proteome</keyword>
<dbReference type="PANTHER" id="PTHR11895">
    <property type="entry name" value="TRANSAMIDASE"/>
    <property type="match status" value="1"/>
</dbReference>
<sequence>MTDLMAELLAMPARRIARAVRDGELSPVEIAEATAARIDRLDASLHAFCTRADEVMLRQARALQRRLARGEPVGALAGVPLAVKDLIATRGIRTAAGTPAYRDFVPDEDDVVVRRAVAAGALVAGKTNVSELGYGGVGHNPVFPTTRNPWNPALTSGGSSAGSAVAVATGMTPLALGSDGGGSVRSPASFCGVVGIKPSMGRVPLYPGCRDPRFPGLSGWESVEHIGPLARGVDDAALLLSVIAGPDPRDRHSIPCGDVDWGTAAHGDVRGLRIGFSEDWGHARVDPRVREVLRGAARVFEDTLGCHVEEVDVPWGRETLDVYATIVAHDTDLTGMRDLVRRHGDRMSPHLVELVRRDWRGAEFTDALMARQRLCNQVWPLMERYDLLLTPVVAVPPFAVGRRGPETIDGHPAAPEDWSPFTFVANLTGLPAASVPAALTPDGLPVGVHLLGGHLADAVVLRAAACFEAAVRAPTWLGRRAAAV</sequence>
<dbReference type="SUPFAM" id="SSF75304">
    <property type="entry name" value="Amidase signature (AS) enzymes"/>
    <property type="match status" value="1"/>
</dbReference>
<feature type="domain" description="Amidase" evidence="2">
    <location>
        <begin position="29"/>
        <end position="461"/>
    </location>
</feature>
<reference evidence="3 4" key="1">
    <citation type="journal article" date="2010" name="J. Bacteriol.">
        <title>Biochemical characterization of a novel indole prenyltransferase from Streptomyces sp. SN-593.</title>
        <authorList>
            <person name="Takahashi S."/>
            <person name="Takagi H."/>
            <person name="Toyoda A."/>
            <person name="Uramoto M."/>
            <person name="Nogawa T."/>
            <person name="Ueki M."/>
            <person name="Sakaki Y."/>
            <person name="Osada H."/>
        </authorList>
    </citation>
    <scope>NUCLEOTIDE SEQUENCE [LARGE SCALE GENOMIC DNA]</scope>
    <source>
        <strain evidence="3 4">SN-593</strain>
    </source>
</reference>
<protein>
    <submittedName>
        <fullName evidence="3">Putative amidase</fullName>
    </submittedName>
</protein>